<dbReference type="InterPro" id="IPR006638">
    <property type="entry name" value="Elp3/MiaA/NifB-like_rSAM"/>
</dbReference>
<dbReference type="STRING" id="596151.DesfrDRAFT_2455"/>
<gene>
    <name evidence="8" type="ORF">DesfrDRAFT_2455</name>
</gene>
<dbReference type="SFLD" id="SFLDS00029">
    <property type="entry name" value="Radical_SAM"/>
    <property type="match status" value="1"/>
</dbReference>
<dbReference type="Pfam" id="PF04055">
    <property type="entry name" value="Radical_SAM"/>
    <property type="match status" value="1"/>
</dbReference>
<keyword evidence="3" id="KW-0479">Metal-binding</keyword>
<comment type="caution">
    <text evidence="8">The sequence shown here is derived from an EMBL/GenBank/DDBJ whole genome shotgun (WGS) entry which is preliminary data.</text>
</comment>
<dbReference type="Gene3D" id="3.40.50.280">
    <property type="entry name" value="Cobalamin-binding domain"/>
    <property type="match status" value="1"/>
</dbReference>
<dbReference type="AlphaFoldDB" id="E1JXV6"/>
<accession>E1JXV6</accession>
<dbReference type="SFLD" id="SFLDG01082">
    <property type="entry name" value="B12-binding_domain_containing"/>
    <property type="match status" value="1"/>
</dbReference>
<dbReference type="GO" id="GO:0046872">
    <property type="term" value="F:metal ion binding"/>
    <property type="evidence" value="ECO:0007669"/>
    <property type="project" value="UniProtKB-KW"/>
</dbReference>
<evidence type="ECO:0000313" key="9">
    <source>
        <dbReference type="Proteomes" id="UP000006250"/>
    </source>
</evidence>
<dbReference type="PROSITE" id="PS51332">
    <property type="entry name" value="B12_BINDING"/>
    <property type="match status" value="1"/>
</dbReference>
<dbReference type="RefSeq" id="WP_005994256.1">
    <property type="nucleotide sequence ID" value="NZ_AECZ01000015.1"/>
</dbReference>
<sequence>MRILLLTSGLTYNSPIVTPPLGLYRIKNYLSGFAIPCDIYDSSLDDIDTFLCRATAGEYDIIGFGTAHISFEQDINVLKRFRDCCGKDVLFVAGGQEATHNHAQVLAAGFDLVALGLGEYVMLEIARALDGYRREGFKAFAGIAGIAYAGAAGIQLQKARRVEHQDIQDLFYDQVLKSDIPYTRYWSDNSTRAEALSFNNSFIPEMVRLYTATRCPSHCGYCSSHRFLRAAQGEQHNGMYLSGRQVAELVVWHHQKYGAKIFLFSDDEFLAWRKRSREFCEEILAAKARGDLHPDVTFHCQARVIDFLSGGGVVDIDLIARLRQAGFTGLSLGVESFSERLLRTPIMNKPGYDKHKALKVIKALLAGGLRPHVFIILCVPDATPEDILDNVRTILTVVELGCSISISPLVYVLPGSPAHDLSGYPVKTTPFVSPVTHQTIPLVQYFIPRDSAVAALAENFQDITERVSNRVLREIGWKQQSVNYLMETQLRCIGIAEFFGDTALAEAFLERLRTGVAEASLQ</sequence>
<dbReference type="Proteomes" id="UP000006250">
    <property type="component" value="Unassembled WGS sequence"/>
</dbReference>
<dbReference type="InterPro" id="IPR013785">
    <property type="entry name" value="Aldolase_TIM"/>
</dbReference>
<dbReference type="SUPFAM" id="SSF102114">
    <property type="entry name" value="Radical SAM enzymes"/>
    <property type="match status" value="1"/>
</dbReference>
<protein>
    <submittedName>
        <fullName evidence="8">Radical SAM domain protein</fullName>
    </submittedName>
</protein>
<dbReference type="InterPro" id="IPR058240">
    <property type="entry name" value="rSAM_sf"/>
</dbReference>
<dbReference type="Gene3D" id="3.20.20.70">
    <property type="entry name" value="Aldolase class I"/>
    <property type="match status" value="1"/>
</dbReference>
<dbReference type="SMART" id="SM00729">
    <property type="entry name" value="Elp3"/>
    <property type="match status" value="1"/>
</dbReference>
<dbReference type="CDD" id="cd01335">
    <property type="entry name" value="Radical_SAM"/>
    <property type="match status" value="1"/>
</dbReference>
<dbReference type="InterPro" id="IPR051198">
    <property type="entry name" value="BchE-like"/>
</dbReference>
<evidence type="ECO:0000259" key="7">
    <source>
        <dbReference type="PROSITE" id="PS51918"/>
    </source>
</evidence>
<evidence type="ECO:0000256" key="3">
    <source>
        <dbReference type="ARBA" id="ARBA00022723"/>
    </source>
</evidence>
<evidence type="ECO:0000256" key="5">
    <source>
        <dbReference type="ARBA" id="ARBA00023014"/>
    </source>
</evidence>
<name>E1JXV6_SOLFR</name>
<keyword evidence="4" id="KW-0408">Iron</keyword>
<dbReference type="PANTHER" id="PTHR43409:SF7">
    <property type="entry name" value="BLL1977 PROTEIN"/>
    <property type="match status" value="1"/>
</dbReference>
<dbReference type="InterPro" id="IPR006158">
    <property type="entry name" value="Cobalamin-bd"/>
</dbReference>
<evidence type="ECO:0000256" key="4">
    <source>
        <dbReference type="ARBA" id="ARBA00023004"/>
    </source>
</evidence>
<dbReference type="GO" id="GO:0003824">
    <property type="term" value="F:catalytic activity"/>
    <property type="evidence" value="ECO:0007669"/>
    <property type="project" value="InterPro"/>
</dbReference>
<comment type="cofactor">
    <cofactor evidence="1">
        <name>[4Fe-4S] cluster</name>
        <dbReference type="ChEBI" id="CHEBI:49883"/>
    </cofactor>
</comment>
<dbReference type="eggNOG" id="COG1032">
    <property type="taxonomic scope" value="Bacteria"/>
</dbReference>
<keyword evidence="5" id="KW-0411">Iron-sulfur</keyword>
<evidence type="ECO:0000256" key="2">
    <source>
        <dbReference type="ARBA" id="ARBA00022691"/>
    </source>
</evidence>
<proteinExistence type="predicted"/>
<keyword evidence="2" id="KW-0949">S-adenosyl-L-methionine</keyword>
<dbReference type="InterPro" id="IPR007197">
    <property type="entry name" value="rSAM"/>
</dbReference>
<evidence type="ECO:0000313" key="8">
    <source>
        <dbReference type="EMBL" id="EFL50879.1"/>
    </source>
</evidence>
<reference evidence="8 9" key="1">
    <citation type="submission" date="2010-08" db="EMBL/GenBank/DDBJ databases">
        <title>The draft genome of Desulfovibrio fructosovorans JJ.</title>
        <authorList>
            <consortium name="US DOE Joint Genome Institute (JGI-PGF)"/>
            <person name="Lucas S."/>
            <person name="Copeland A."/>
            <person name="Lapidus A."/>
            <person name="Cheng J.-F."/>
            <person name="Bruce D."/>
            <person name="Goodwin L."/>
            <person name="Pitluck S."/>
            <person name="Land M.L."/>
            <person name="Hauser L."/>
            <person name="Chang Y.-J."/>
            <person name="Jeffries C."/>
            <person name="Wall J.D."/>
            <person name="Stahl D.A."/>
            <person name="Arkin A.P."/>
            <person name="Dehal P."/>
            <person name="Stolyar S.M."/>
            <person name="Hazen T.C."/>
            <person name="Woyke T.J."/>
        </authorList>
    </citation>
    <scope>NUCLEOTIDE SEQUENCE [LARGE SCALE GENOMIC DNA]</scope>
    <source>
        <strain evidence="8 9">JJ</strain>
    </source>
</reference>
<feature type="domain" description="B12-binding" evidence="6">
    <location>
        <begin position="1"/>
        <end position="136"/>
    </location>
</feature>
<dbReference type="GO" id="GO:0031419">
    <property type="term" value="F:cobalamin binding"/>
    <property type="evidence" value="ECO:0007669"/>
    <property type="project" value="InterPro"/>
</dbReference>
<organism evidence="8 9">
    <name type="scientific">Solidesulfovibrio fructosivorans JJ]</name>
    <dbReference type="NCBI Taxonomy" id="596151"/>
    <lineage>
        <taxon>Bacteria</taxon>
        <taxon>Pseudomonadati</taxon>
        <taxon>Thermodesulfobacteriota</taxon>
        <taxon>Desulfovibrionia</taxon>
        <taxon>Desulfovibrionales</taxon>
        <taxon>Desulfovibrionaceae</taxon>
        <taxon>Solidesulfovibrio</taxon>
    </lineage>
</organism>
<dbReference type="EMBL" id="AECZ01000015">
    <property type="protein sequence ID" value="EFL50879.1"/>
    <property type="molecule type" value="Genomic_DNA"/>
</dbReference>
<dbReference type="OrthoDB" id="9804952at2"/>
<dbReference type="PROSITE" id="PS51918">
    <property type="entry name" value="RADICAL_SAM"/>
    <property type="match status" value="1"/>
</dbReference>
<feature type="domain" description="Radical SAM core" evidence="7">
    <location>
        <begin position="201"/>
        <end position="450"/>
    </location>
</feature>
<dbReference type="GO" id="GO:0051536">
    <property type="term" value="F:iron-sulfur cluster binding"/>
    <property type="evidence" value="ECO:0007669"/>
    <property type="project" value="UniProtKB-KW"/>
</dbReference>
<evidence type="ECO:0000256" key="1">
    <source>
        <dbReference type="ARBA" id="ARBA00001966"/>
    </source>
</evidence>
<evidence type="ECO:0000259" key="6">
    <source>
        <dbReference type="PROSITE" id="PS51332"/>
    </source>
</evidence>
<keyword evidence="9" id="KW-1185">Reference proteome</keyword>
<dbReference type="PANTHER" id="PTHR43409">
    <property type="entry name" value="ANAEROBIC MAGNESIUM-PROTOPORPHYRIN IX MONOMETHYL ESTER CYCLASE-RELATED"/>
    <property type="match status" value="1"/>
</dbReference>